<dbReference type="InterPro" id="IPR019533">
    <property type="entry name" value="Peptidase_S26"/>
</dbReference>
<evidence type="ECO:0000259" key="8">
    <source>
        <dbReference type="Pfam" id="PF10502"/>
    </source>
</evidence>
<evidence type="ECO:0000256" key="4">
    <source>
        <dbReference type="ARBA" id="ARBA00019232"/>
    </source>
</evidence>
<dbReference type="InterPro" id="IPR036286">
    <property type="entry name" value="LexA/Signal_pep-like_sf"/>
</dbReference>
<organism evidence="9 10">
    <name type="scientific">Bremerella cremea</name>
    <dbReference type="NCBI Taxonomy" id="1031537"/>
    <lineage>
        <taxon>Bacteria</taxon>
        <taxon>Pseudomonadati</taxon>
        <taxon>Planctomycetota</taxon>
        <taxon>Planctomycetia</taxon>
        <taxon>Pirellulales</taxon>
        <taxon>Pirellulaceae</taxon>
        <taxon>Bremerella</taxon>
    </lineage>
</organism>
<feature type="domain" description="Peptidase S26" evidence="8">
    <location>
        <begin position="190"/>
        <end position="336"/>
    </location>
</feature>
<comment type="caution">
    <text evidence="9">The sequence shown here is derived from an EMBL/GenBank/DDBJ whole genome shotgun (WGS) entry which is preliminary data.</text>
</comment>
<dbReference type="PANTHER" id="PTHR43390:SF1">
    <property type="entry name" value="CHLOROPLAST PROCESSING PEPTIDASE"/>
    <property type="match status" value="1"/>
</dbReference>
<dbReference type="EMBL" id="QPEX01000028">
    <property type="protein sequence ID" value="RCS47632.1"/>
    <property type="molecule type" value="Genomic_DNA"/>
</dbReference>
<dbReference type="InterPro" id="IPR019757">
    <property type="entry name" value="Pept_S26A_signal_pept_1_Lys-AS"/>
</dbReference>
<keyword evidence="5 7" id="KW-0378">Hydrolase</keyword>
<dbReference type="GO" id="GO:0016020">
    <property type="term" value="C:membrane"/>
    <property type="evidence" value="ECO:0007669"/>
    <property type="project" value="UniProtKB-SubCell"/>
</dbReference>
<comment type="similarity">
    <text evidence="2 7">Belongs to the peptidase S26 family.</text>
</comment>
<evidence type="ECO:0000313" key="9">
    <source>
        <dbReference type="EMBL" id="RCS47632.1"/>
    </source>
</evidence>
<evidence type="ECO:0000256" key="1">
    <source>
        <dbReference type="ARBA" id="ARBA00000677"/>
    </source>
</evidence>
<evidence type="ECO:0000256" key="3">
    <source>
        <dbReference type="ARBA" id="ARBA00013208"/>
    </source>
</evidence>
<name>A0A368KTB7_9BACT</name>
<feature type="active site" evidence="6">
    <location>
        <position position="228"/>
    </location>
</feature>
<evidence type="ECO:0000256" key="5">
    <source>
        <dbReference type="ARBA" id="ARBA00022801"/>
    </source>
</evidence>
<dbReference type="Proteomes" id="UP000253562">
    <property type="component" value="Unassembled WGS sequence"/>
</dbReference>
<keyword evidence="7" id="KW-1133">Transmembrane helix</keyword>
<dbReference type="PANTHER" id="PTHR43390">
    <property type="entry name" value="SIGNAL PEPTIDASE I"/>
    <property type="match status" value="1"/>
</dbReference>
<evidence type="ECO:0000256" key="7">
    <source>
        <dbReference type="RuleBase" id="RU362042"/>
    </source>
</evidence>
<dbReference type="GO" id="GO:0006465">
    <property type="term" value="P:signal peptide processing"/>
    <property type="evidence" value="ECO:0007669"/>
    <property type="project" value="InterPro"/>
</dbReference>
<evidence type="ECO:0000313" key="10">
    <source>
        <dbReference type="Proteomes" id="UP000253562"/>
    </source>
</evidence>
<dbReference type="Gene3D" id="2.10.109.10">
    <property type="entry name" value="Umud Fragment, subunit A"/>
    <property type="match status" value="1"/>
</dbReference>
<dbReference type="AlphaFoldDB" id="A0A368KTB7"/>
<evidence type="ECO:0000256" key="2">
    <source>
        <dbReference type="ARBA" id="ARBA00009370"/>
    </source>
</evidence>
<comment type="subcellular location">
    <subcellularLocation>
        <location evidence="7">Membrane</location>
        <topology evidence="7">Single-pass type II membrane protein</topology>
    </subcellularLocation>
</comment>
<protein>
    <recommendedName>
        <fullName evidence="4 7">Signal peptidase I</fullName>
        <ecNumber evidence="3 7">3.4.21.89</ecNumber>
    </recommendedName>
</protein>
<dbReference type="NCBIfam" id="TIGR02227">
    <property type="entry name" value="sigpep_I_bact"/>
    <property type="match status" value="1"/>
</dbReference>
<dbReference type="PROSITE" id="PS00760">
    <property type="entry name" value="SPASE_I_2"/>
    <property type="match status" value="1"/>
</dbReference>
<accession>A0A368KTB7</accession>
<comment type="catalytic activity">
    <reaction evidence="1 7">
        <text>Cleavage of hydrophobic, N-terminal signal or leader sequences from secreted and periplasmic proteins.</text>
        <dbReference type="EC" id="3.4.21.89"/>
    </reaction>
</comment>
<sequence>MAIILFLVLWLLTFALWLLGCRLGLTWAKVSQYKFGQILLAALVSIVGTGVINAIFMALIAKSGMPPSIALPMGLFVNVGLWVAITVLAISYIIRVPLRPSFLIAMPTFLAPVVTLLLTMFVVKPFLLEAYVVPASSMSPTILGRHVCSVCEECGAPRYGSASLYRPGILGGDDVEMICENFHVTKSPPPDPEVFPGDRVMVAKWKKPKRWDIIVFKYPNEPEVPYVKRLVGLPGETITIEGGAVYADGKKLELPPNLQGLTYVDHFEDSLFSHGPHLWGHVDKPAILGEDEYFVLGDFTTNSSDSRLWRDEYDDTHHPYAVPADHLIGVVSEIYWPASRWRSFP</sequence>
<keyword evidence="7" id="KW-0812">Transmembrane</keyword>
<dbReference type="InterPro" id="IPR000223">
    <property type="entry name" value="Pept_S26A_signal_pept_1"/>
</dbReference>
<dbReference type="GO" id="GO:0009003">
    <property type="term" value="F:signal peptidase activity"/>
    <property type="evidence" value="ECO:0007669"/>
    <property type="project" value="UniProtKB-EC"/>
</dbReference>
<feature type="transmembrane region" description="Helical" evidence="7">
    <location>
        <begin position="73"/>
        <end position="94"/>
    </location>
</feature>
<dbReference type="CDD" id="cd06530">
    <property type="entry name" value="S26_SPase_I"/>
    <property type="match status" value="1"/>
</dbReference>
<dbReference type="GO" id="GO:0004252">
    <property type="term" value="F:serine-type endopeptidase activity"/>
    <property type="evidence" value="ECO:0007669"/>
    <property type="project" value="InterPro"/>
</dbReference>
<gene>
    <name evidence="9" type="primary">lepB</name>
    <name evidence="9" type="ORF">DTL42_13995</name>
</gene>
<keyword evidence="7" id="KW-0472">Membrane</keyword>
<comment type="caution">
    <text evidence="7">Lacks conserved residue(s) required for the propagation of feature annotation.</text>
</comment>
<dbReference type="SUPFAM" id="SSF51306">
    <property type="entry name" value="LexA/Signal peptidase"/>
    <property type="match status" value="1"/>
</dbReference>
<feature type="transmembrane region" description="Helical" evidence="7">
    <location>
        <begin position="100"/>
        <end position="123"/>
    </location>
</feature>
<feature type="transmembrane region" description="Helical" evidence="7">
    <location>
        <begin position="38"/>
        <end position="61"/>
    </location>
</feature>
<dbReference type="PRINTS" id="PR00727">
    <property type="entry name" value="LEADERPTASE"/>
</dbReference>
<keyword evidence="7" id="KW-0645">Protease</keyword>
<dbReference type="Pfam" id="PF10502">
    <property type="entry name" value="Peptidase_S26"/>
    <property type="match status" value="1"/>
</dbReference>
<reference evidence="9 10" key="1">
    <citation type="submission" date="2018-07" db="EMBL/GenBank/DDBJ databases">
        <title>Comparative genomes isolates from brazilian mangrove.</title>
        <authorList>
            <person name="De Araujo J.E."/>
            <person name="Taketani R.G."/>
            <person name="Silva M.C.P."/>
            <person name="Lourenco M.V."/>
            <person name="Oliveira V.M."/>
            <person name="Andreote F.D."/>
        </authorList>
    </citation>
    <scope>NUCLEOTIDE SEQUENCE [LARGE SCALE GENOMIC DNA]</scope>
    <source>
        <strain evidence="9 10">HEX PRIS-MGV</strain>
    </source>
</reference>
<dbReference type="EC" id="3.4.21.89" evidence="3 7"/>
<feature type="active site" evidence="6">
    <location>
        <position position="137"/>
    </location>
</feature>
<evidence type="ECO:0000256" key="6">
    <source>
        <dbReference type="PIRSR" id="PIRSR600223-1"/>
    </source>
</evidence>
<proteinExistence type="inferred from homology"/>